<evidence type="ECO:0000313" key="5">
    <source>
        <dbReference type="EMBL" id="MFC7062449.1"/>
    </source>
</evidence>
<feature type="domain" description="SLH" evidence="4">
    <location>
        <begin position="32"/>
        <end position="92"/>
    </location>
</feature>
<dbReference type="InterPro" id="IPR029052">
    <property type="entry name" value="Metallo-depent_PP-like"/>
</dbReference>
<dbReference type="InterPro" id="IPR001119">
    <property type="entry name" value="SLH_dom"/>
</dbReference>
<dbReference type="SUPFAM" id="SSF55816">
    <property type="entry name" value="5'-nucleotidase (syn. UDP-sugar hydrolase), C-terminal domain"/>
    <property type="match status" value="1"/>
</dbReference>
<evidence type="ECO:0000256" key="2">
    <source>
        <dbReference type="RuleBase" id="RU362119"/>
    </source>
</evidence>
<dbReference type="PROSITE" id="PS00785">
    <property type="entry name" value="5_NUCLEOTIDASE_1"/>
    <property type="match status" value="1"/>
</dbReference>
<dbReference type="Pfam" id="PF00149">
    <property type="entry name" value="Metallophos"/>
    <property type="match status" value="1"/>
</dbReference>
<dbReference type="Proteomes" id="UP001596410">
    <property type="component" value="Unassembled WGS sequence"/>
</dbReference>
<evidence type="ECO:0000313" key="6">
    <source>
        <dbReference type="Proteomes" id="UP001596410"/>
    </source>
</evidence>
<dbReference type="InterPro" id="IPR036907">
    <property type="entry name" value="5'-Nucleotdase_C_sf"/>
</dbReference>
<feature type="domain" description="SLH" evidence="4">
    <location>
        <begin position="93"/>
        <end position="156"/>
    </location>
</feature>
<keyword evidence="6" id="KW-1185">Reference proteome</keyword>
<dbReference type="Pfam" id="PF02872">
    <property type="entry name" value="5_nucleotid_C"/>
    <property type="match status" value="1"/>
</dbReference>
<dbReference type="InterPro" id="IPR004843">
    <property type="entry name" value="Calcineurin-like_PHP"/>
</dbReference>
<reference evidence="6" key="1">
    <citation type="journal article" date="2019" name="Int. J. Syst. Evol. Microbiol.">
        <title>The Global Catalogue of Microorganisms (GCM) 10K type strain sequencing project: providing services to taxonomists for standard genome sequencing and annotation.</title>
        <authorList>
            <consortium name="The Broad Institute Genomics Platform"/>
            <consortium name="The Broad Institute Genome Sequencing Center for Infectious Disease"/>
            <person name="Wu L."/>
            <person name="Ma J."/>
        </authorList>
    </citation>
    <scope>NUCLEOTIDE SEQUENCE [LARGE SCALE GENOMIC DNA]</scope>
    <source>
        <strain evidence="6">CGMCC 4.1621</strain>
    </source>
</reference>
<dbReference type="Gene3D" id="3.60.21.10">
    <property type="match status" value="1"/>
</dbReference>
<dbReference type="SUPFAM" id="SSF56300">
    <property type="entry name" value="Metallo-dependent phosphatases"/>
    <property type="match status" value="1"/>
</dbReference>
<dbReference type="InterPro" id="IPR008334">
    <property type="entry name" value="5'-Nucleotdase_C"/>
</dbReference>
<dbReference type="PANTHER" id="PTHR11575">
    <property type="entry name" value="5'-NUCLEOTIDASE-RELATED"/>
    <property type="match status" value="1"/>
</dbReference>
<dbReference type="InterPro" id="IPR006146">
    <property type="entry name" value="5'-Nucleotdase_CS"/>
</dbReference>
<evidence type="ECO:0000256" key="3">
    <source>
        <dbReference type="SAM" id="MobiDB-lite"/>
    </source>
</evidence>
<comment type="caution">
    <text evidence="5">The sequence shown here is derived from an EMBL/GenBank/DDBJ whole genome shotgun (WGS) entry which is preliminary data.</text>
</comment>
<comment type="similarity">
    <text evidence="2">Belongs to the 5'-nucleotidase family.</text>
</comment>
<feature type="region of interest" description="Disordered" evidence="3">
    <location>
        <begin position="522"/>
        <end position="542"/>
    </location>
</feature>
<feature type="domain" description="SLH" evidence="4">
    <location>
        <begin position="157"/>
        <end position="216"/>
    </location>
</feature>
<protein>
    <submittedName>
        <fullName evidence="5">5'-nucleotidase C-terminal domain-containing protein</fullName>
    </submittedName>
</protein>
<dbReference type="PANTHER" id="PTHR11575:SF24">
    <property type="entry name" value="5'-NUCLEOTIDASE"/>
    <property type="match status" value="1"/>
</dbReference>
<name>A0ABW2EPW2_9BACI</name>
<keyword evidence="2" id="KW-0547">Nucleotide-binding</keyword>
<dbReference type="Pfam" id="PF00395">
    <property type="entry name" value="SLH"/>
    <property type="match status" value="3"/>
</dbReference>
<dbReference type="Gene3D" id="3.90.780.10">
    <property type="entry name" value="5'-Nucleotidase, C-terminal domain"/>
    <property type="match status" value="1"/>
</dbReference>
<keyword evidence="1 2" id="KW-0732">Signal</keyword>
<evidence type="ECO:0000256" key="1">
    <source>
        <dbReference type="ARBA" id="ARBA00022729"/>
    </source>
</evidence>
<gene>
    <name evidence="5" type="ORF">ACFQIC_11330</name>
</gene>
<dbReference type="EMBL" id="JBHSZV010000027">
    <property type="protein sequence ID" value="MFC7062449.1"/>
    <property type="molecule type" value="Genomic_DNA"/>
</dbReference>
<dbReference type="PROSITE" id="PS51272">
    <property type="entry name" value="SLH"/>
    <property type="match status" value="3"/>
</dbReference>
<dbReference type="PRINTS" id="PR01607">
    <property type="entry name" value="APYRASEFAMLY"/>
</dbReference>
<dbReference type="RefSeq" id="WP_390217107.1">
    <property type="nucleotide sequence ID" value="NZ_JBHSZV010000027.1"/>
</dbReference>
<sequence length="736" mass="80161">MASQKKKNGKVLISSLGMAVAASSVVPAAVAANFSFSDVSEEHQYYDVIHELADANVTNGYEDGEFKMNASMTRAEASKMIVKILDMDSVSSSNDPFSDVPNDAWYAEYVNTLYDAGYISGMGDGTFKPNSEMTRAEFAQLIVNAYEIPEKKTELPFGDLGEGGWYEPAIETLYANGLINGLTPITFGPQEDVKRGDFAWLLANTDYKFGDKLPKPTDFKLSVMHTNDTHAHLDDVAKRVTAVENVRAEKPNALLLDAGDVFSGTLYFNEFQGKADLEFMNMMDYDLMTFGNHEFDLGSSPDGHKSLAEFVSASQFPYVSSNVDFSNDENMSGLFNDEMSSNPEDGEIYKSVVQEVEGEKVGVFGLTTAETADISSPGDVEFEDYISSAQEQVAAFEKQGIDKIIALTHIGYNDNPNYDNDLLLAEHVEGIDVIVGAHSHTSLEKPTEISETEDGIEKEPTIIVQASEYGNDLGTLDVEFDAKGTVVGYAGELIDVSEQEEDPEAAEVLKKYSEQVAEVKNEESGGVALDELPNPRTGDGGKISVRNSETKLGNLITDGMLDKAIEYDNNVIAAFQNGGGIRTSIDEGIITMGEILEVLPFGNTLATMNLSGTEILEALEHSVREAPGENGGFLHVSGMNFTYDSSMESGNRVENVEFEQDGQLVSLEENKEYTIATNAFTAKGGDGFDVFAAAYEDGRVTDLGSSDWENLRDYVAELGEVDPEIEDRIVDVANEE</sequence>
<proteinExistence type="inferred from homology"/>
<organism evidence="5 6">
    <name type="scientific">Halobacillus seohaensis</name>
    <dbReference type="NCBI Taxonomy" id="447421"/>
    <lineage>
        <taxon>Bacteria</taxon>
        <taxon>Bacillati</taxon>
        <taxon>Bacillota</taxon>
        <taxon>Bacilli</taxon>
        <taxon>Bacillales</taxon>
        <taxon>Bacillaceae</taxon>
        <taxon>Halobacillus</taxon>
    </lineage>
</organism>
<evidence type="ECO:0000259" key="4">
    <source>
        <dbReference type="PROSITE" id="PS51272"/>
    </source>
</evidence>
<feature type="signal peptide" evidence="2">
    <location>
        <begin position="1"/>
        <end position="31"/>
    </location>
</feature>
<keyword evidence="2" id="KW-0378">Hydrolase</keyword>
<feature type="chain" id="PRO_5044967343" evidence="2">
    <location>
        <begin position="32"/>
        <end position="736"/>
    </location>
</feature>
<dbReference type="InterPro" id="IPR006179">
    <property type="entry name" value="5_nucleotidase/apyrase"/>
</dbReference>
<accession>A0ABW2EPW2</accession>